<dbReference type="PROSITE" id="PS00626">
    <property type="entry name" value="RCC1_2"/>
    <property type="match status" value="2"/>
</dbReference>
<feature type="repeat" description="RCC1" evidence="2">
    <location>
        <begin position="353"/>
        <end position="404"/>
    </location>
</feature>
<dbReference type="AlphaFoldDB" id="A0A7S2HV15"/>
<dbReference type="InterPro" id="IPR000408">
    <property type="entry name" value="Reg_chr_condens"/>
</dbReference>
<feature type="repeat" description="RCC1" evidence="2">
    <location>
        <begin position="457"/>
        <end position="516"/>
    </location>
</feature>
<dbReference type="InterPro" id="IPR058923">
    <property type="entry name" value="RCC1-like_dom"/>
</dbReference>
<evidence type="ECO:0000256" key="3">
    <source>
        <dbReference type="SAM" id="MobiDB-lite"/>
    </source>
</evidence>
<feature type="repeat" description="RCC1" evidence="2">
    <location>
        <begin position="517"/>
        <end position="578"/>
    </location>
</feature>
<evidence type="ECO:0000256" key="1">
    <source>
        <dbReference type="ARBA" id="ARBA00022737"/>
    </source>
</evidence>
<dbReference type="PRINTS" id="PR00633">
    <property type="entry name" value="RCCNDNSATION"/>
</dbReference>
<proteinExistence type="predicted"/>
<dbReference type="PANTHER" id="PTHR22872">
    <property type="entry name" value="BTK-BINDING PROTEIN-RELATED"/>
    <property type="match status" value="1"/>
</dbReference>
<feature type="region of interest" description="Disordered" evidence="3">
    <location>
        <begin position="191"/>
        <end position="217"/>
    </location>
</feature>
<organism evidence="5">
    <name type="scientific">Octactis speculum</name>
    <dbReference type="NCBI Taxonomy" id="3111310"/>
    <lineage>
        <taxon>Eukaryota</taxon>
        <taxon>Sar</taxon>
        <taxon>Stramenopiles</taxon>
        <taxon>Ochrophyta</taxon>
        <taxon>Dictyochophyceae</taxon>
        <taxon>Dictyochales</taxon>
        <taxon>Dictyochaceae</taxon>
        <taxon>Octactis</taxon>
    </lineage>
</organism>
<evidence type="ECO:0000259" key="4">
    <source>
        <dbReference type="Pfam" id="PF25390"/>
    </source>
</evidence>
<dbReference type="EMBL" id="HBGS01064901">
    <property type="protein sequence ID" value="CAD9501219.1"/>
    <property type="molecule type" value="Transcribed_RNA"/>
</dbReference>
<evidence type="ECO:0000313" key="5">
    <source>
        <dbReference type="EMBL" id="CAD9501219.1"/>
    </source>
</evidence>
<sequence>MAKFEPHQVSLAAFLLKAVEAQELTEIGRVKYPELSSVTASLIQTVKVGLHQFSKGRASTTISSSGELEATLDCTSEVLRKLNRSEPNYFGAFREEIFLRDLKNLSGRIEKVVDAIAAPREEKEYMMTDVEQLMTCIHTKVFWLKHFRRDCVEVTWSRFREAFESDYGKGILSEHLDKAFREALTQKGRKRAAATTDKSVRLSDSVNDDTTSDTQHHVRDHVSATHLDRITRLNTDGIHGGVFECFQRLCDPARVVYVMGTVEDDTSMVVARPTMVQGLLGLSIAQICCGGQHAAVLTSFGEVYTWGRGGFGRLGHGNTETLTTPNKVTALDSIVCSQVACGFAYTAVVTTEGALYTWGAGENGRLGLGDSEDRCIPSQVEDLSDIPIEQVFAGSVHTCVLSRTGHVYSCGKHEYTGHGATEDVLLPRILDIFQGKLIKQISVGPGGYHTIALTIDREVFTWGHNRVGQLGYSNSDAPRNVEGAHFLPTPKRVMSLHHTIRQVVAGWGHSAVLTVSGEVLICGRNYQGQLGLGSPEEFQKNERGHPFQAKFEVLDRLDGDRVAQIACGGEHTVALCKEENGSKVFSFGAGNKGQLGHGTPLANENFPRLVIDLKRTRRNIHQVACGNNCTVILAGTFNPPSLFDRAIEVIRGTPGLMGSLDAANLPGDLLTRIRNAPDMHLHDLDEAAGGGTTP</sequence>
<dbReference type="PROSITE" id="PS50012">
    <property type="entry name" value="RCC1_3"/>
    <property type="match status" value="6"/>
</dbReference>
<keyword evidence="1" id="KW-0677">Repeat</keyword>
<evidence type="ECO:0000256" key="2">
    <source>
        <dbReference type="PROSITE-ProRule" id="PRU00235"/>
    </source>
</evidence>
<dbReference type="Pfam" id="PF25390">
    <property type="entry name" value="WD40_RLD"/>
    <property type="match status" value="1"/>
</dbReference>
<name>A0A7S2HV15_9STRA</name>
<dbReference type="Gene3D" id="2.130.10.30">
    <property type="entry name" value="Regulator of chromosome condensation 1/beta-lactamase-inhibitor protein II"/>
    <property type="match status" value="2"/>
</dbReference>
<feature type="domain" description="RCC1-like" evidence="4">
    <location>
        <begin position="269"/>
        <end position="632"/>
    </location>
</feature>
<dbReference type="InterPro" id="IPR009091">
    <property type="entry name" value="RCC1/BLIP-II"/>
</dbReference>
<feature type="repeat" description="RCC1" evidence="2">
    <location>
        <begin position="301"/>
        <end position="352"/>
    </location>
</feature>
<gene>
    <name evidence="5" type="ORF">DSPE1174_LOCUS33916</name>
</gene>
<feature type="repeat" description="RCC1" evidence="2">
    <location>
        <begin position="582"/>
        <end position="636"/>
    </location>
</feature>
<reference evidence="5" key="1">
    <citation type="submission" date="2021-01" db="EMBL/GenBank/DDBJ databases">
        <authorList>
            <person name="Corre E."/>
            <person name="Pelletier E."/>
            <person name="Niang G."/>
            <person name="Scheremetjew M."/>
            <person name="Finn R."/>
            <person name="Kale V."/>
            <person name="Holt S."/>
            <person name="Cochrane G."/>
            <person name="Meng A."/>
            <person name="Brown T."/>
            <person name="Cohen L."/>
        </authorList>
    </citation>
    <scope>NUCLEOTIDE SEQUENCE</scope>
    <source>
        <strain evidence="5">CCMP1381</strain>
    </source>
</reference>
<feature type="repeat" description="RCC1" evidence="2">
    <location>
        <begin position="405"/>
        <end position="456"/>
    </location>
</feature>
<dbReference type="SUPFAM" id="SSF50985">
    <property type="entry name" value="RCC1/BLIP-II"/>
    <property type="match status" value="2"/>
</dbReference>
<accession>A0A7S2HV15</accession>
<protein>
    <recommendedName>
        <fullName evidence="4">RCC1-like domain-containing protein</fullName>
    </recommendedName>
</protein>
<dbReference type="InterPro" id="IPR051625">
    <property type="entry name" value="Signaling_Regulatory_Domain"/>
</dbReference>